<keyword evidence="1" id="KW-0732">Signal</keyword>
<dbReference type="PROSITE" id="PS50206">
    <property type="entry name" value="RHODANESE_3"/>
    <property type="match status" value="1"/>
</dbReference>
<evidence type="ECO:0000259" key="2">
    <source>
        <dbReference type="PROSITE" id="PS50206"/>
    </source>
</evidence>
<evidence type="ECO:0000256" key="1">
    <source>
        <dbReference type="SAM" id="SignalP"/>
    </source>
</evidence>
<keyword evidence="4" id="KW-1185">Reference proteome</keyword>
<dbReference type="Gene3D" id="3.40.250.10">
    <property type="entry name" value="Rhodanese-like domain"/>
    <property type="match status" value="1"/>
</dbReference>
<reference evidence="3 4" key="1">
    <citation type="submission" date="2019-06" db="EMBL/GenBank/DDBJ databases">
        <title>Lysobacter alkalisoli sp. nov. isolated from saline-alkali soil.</title>
        <authorList>
            <person name="Sun J.-Q."/>
            <person name="Xu L."/>
        </authorList>
    </citation>
    <scope>NUCLEOTIDE SEQUENCE [LARGE SCALE GENOMIC DNA]</scope>
    <source>
        <strain evidence="3 4">SJ-36</strain>
    </source>
</reference>
<feature type="signal peptide" evidence="1">
    <location>
        <begin position="1"/>
        <end position="20"/>
    </location>
</feature>
<dbReference type="RefSeq" id="WP_141624095.1">
    <property type="nucleotide sequence ID" value="NZ_CP041242.1"/>
</dbReference>
<gene>
    <name evidence="3" type="ORF">FKV23_12230</name>
</gene>
<sequence length="200" mass="22202">MKSKISVLTATLLVTAQASAQVKSHPPANVSFDDFKGLVAEVETHRASRLVDLDTFMKMSKQPGVIILDTRSTFRYERIHLEGAKHLSFTDFTQNNLQEVIPSLDTTILIYCNNNFEGNQIDFATKIALPQRGDSLSAQFAAQEKPIMMALNIPTYINLYGYGYRNVYELDELVNVNDPRIKFEGSIVKVGPSAQGNGGN</sequence>
<dbReference type="KEGG" id="lyj:FKV23_12230"/>
<dbReference type="EMBL" id="CP041242">
    <property type="protein sequence ID" value="QDH70763.1"/>
    <property type="molecule type" value="Genomic_DNA"/>
</dbReference>
<dbReference type="InterPro" id="IPR001763">
    <property type="entry name" value="Rhodanese-like_dom"/>
</dbReference>
<protein>
    <submittedName>
        <fullName evidence="3">Rhodanese-like domain-containing protein</fullName>
    </submittedName>
</protein>
<dbReference type="OrthoDB" id="9814704at2"/>
<proteinExistence type="predicted"/>
<dbReference type="SUPFAM" id="SSF52821">
    <property type="entry name" value="Rhodanese/Cell cycle control phosphatase"/>
    <property type="match status" value="1"/>
</dbReference>
<dbReference type="CDD" id="cd00158">
    <property type="entry name" value="RHOD"/>
    <property type="match status" value="1"/>
</dbReference>
<feature type="domain" description="Rhodanese" evidence="2">
    <location>
        <begin position="61"/>
        <end position="182"/>
    </location>
</feature>
<feature type="chain" id="PRO_5022067691" evidence="1">
    <location>
        <begin position="21"/>
        <end position="200"/>
    </location>
</feature>
<dbReference type="AlphaFoldDB" id="A0A514BTP1"/>
<dbReference type="Pfam" id="PF00581">
    <property type="entry name" value="Rhodanese"/>
    <property type="match status" value="1"/>
</dbReference>
<organism evidence="3 4">
    <name type="scientific">Marilutibacter alkalisoli</name>
    <dbReference type="NCBI Taxonomy" id="2591633"/>
    <lineage>
        <taxon>Bacteria</taxon>
        <taxon>Pseudomonadati</taxon>
        <taxon>Pseudomonadota</taxon>
        <taxon>Gammaproteobacteria</taxon>
        <taxon>Lysobacterales</taxon>
        <taxon>Lysobacteraceae</taxon>
        <taxon>Marilutibacter</taxon>
    </lineage>
</organism>
<dbReference type="InterPro" id="IPR036873">
    <property type="entry name" value="Rhodanese-like_dom_sf"/>
</dbReference>
<evidence type="ECO:0000313" key="4">
    <source>
        <dbReference type="Proteomes" id="UP000317199"/>
    </source>
</evidence>
<name>A0A514BTP1_9GAMM</name>
<accession>A0A514BTP1</accession>
<evidence type="ECO:0000313" key="3">
    <source>
        <dbReference type="EMBL" id="QDH70763.1"/>
    </source>
</evidence>
<dbReference type="Proteomes" id="UP000317199">
    <property type="component" value="Chromosome"/>
</dbReference>